<dbReference type="EMBL" id="CP146606">
    <property type="protein sequence ID" value="WYK19159.1"/>
    <property type="molecule type" value="Genomic_DNA"/>
</dbReference>
<reference evidence="2 3" key="1">
    <citation type="submission" date="2024-02" db="EMBL/GenBank/DDBJ databases">
        <title>Roseovarius strain W115 nov., isolated from a marine algae.</title>
        <authorList>
            <person name="Lee M.W."/>
            <person name="Lee J.K."/>
            <person name="Kim J.M."/>
            <person name="Choi D.G."/>
            <person name="Baek J.H."/>
            <person name="Bayburt H."/>
            <person name="Jung J.J."/>
            <person name="Han D.M."/>
            <person name="Jeon C.O."/>
        </authorList>
    </citation>
    <scope>NUCLEOTIDE SEQUENCE [LARGE SCALE GENOMIC DNA]</scope>
    <source>
        <strain evidence="2 3">W115</strain>
    </source>
</reference>
<dbReference type="PANTHER" id="PTHR36966:SF1">
    <property type="entry name" value="REP-ASSOCIATED TYROSINE TRANSPOSASE"/>
    <property type="match status" value="1"/>
</dbReference>
<dbReference type="Gene3D" id="3.30.70.1290">
    <property type="entry name" value="Transposase IS200-like"/>
    <property type="match status" value="1"/>
</dbReference>
<evidence type="ECO:0000313" key="3">
    <source>
        <dbReference type="Proteomes" id="UP001281305"/>
    </source>
</evidence>
<evidence type="ECO:0000313" key="2">
    <source>
        <dbReference type="EMBL" id="WYK19159.1"/>
    </source>
</evidence>
<dbReference type="Proteomes" id="UP001281305">
    <property type="component" value="Chromosome"/>
</dbReference>
<sequence>MPNYRRARVSGASYFFTVNLASRRSDLLVTHIHELRAAYAATIRDMPVICDAMVVLPDHLHAVWTLPPGDCDFSERWRKIKHRFSRNLGGAVGRTAHPTALSASKRAKRECGIWQRRFWEHVIRNEADYAAHVAYCWGNPVKHGFVEHAVDWPYSSLHRDIRLGRAPDYLSR</sequence>
<accession>A0ABZ2THD5</accession>
<dbReference type="InterPro" id="IPR036515">
    <property type="entry name" value="Transposase_17_sf"/>
</dbReference>
<dbReference type="SUPFAM" id="SSF143422">
    <property type="entry name" value="Transposase IS200-like"/>
    <property type="match status" value="1"/>
</dbReference>
<dbReference type="PANTHER" id="PTHR36966">
    <property type="entry name" value="REP-ASSOCIATED TYROSINE TRANSPOSASE"/>
    <property type="match status" value="1"/>
</dbReference>
<dbReference type="InterPro" id="IPR052715">
    <property type="entry name" value="RAYT_transposase"/>
</dbReference>
<feature type="domain" description="Transposase IS200-like" evidence="1">
    <location>
        <begin position="9"/>
        <end position="139"/>
    </location>
</feature>
<dbReference type="RefSeq" id="WP_317055848.1">
    <property type="nucleotide sequence ID" value="NZ_CP146606.1"/>
</dbReference>
<protein>
    <submittedName>
        <fullName evidence="2">Transposase</fullName>
    </submittedName>
</protein>
<gene>
    <name evidence="2" type="ORF">RZS32_004570</name>
</gene>
<organism evidence="2 3">
    <name type="scientific">Roseovarius rhodophyticola</name>
    <dbReference type="NCBI Taxonomy" id="3080827"/>
    <lineage>
        <taxon>Bacteria</taxon>
        <taxon>Pseudomonadati</taxon>
        <taxon>Pseudomonadota</taxon>
        <taxon>Alphaproteobacteria</taxon>
        <taxon>Rhodobacterales</taxon>
        <taxon>Roseobacteraceae</taxon>
        <taxon>Roseovarius</taxon>
    </lineage>
</organism>
<keyword evidence="3" id="KW-1185">Reference proteome</keyword>
<proteinExistence type="predicted"/>
<dbReference type="NCBIfam" id="NF047646">
    <property type="entry name" value="REP_Tyr_transpos"/>
    <property type="match status" value="1"/>
</dbReference>
<name>A0ABZ2THD5_9RHOB</name>
<dbReference type="SMART" id="SM01321">
    <property type="entry name" value="Y1_Tnp"/>
    <property type="match status" value="1"/>
</dbReference>
<dbReference type="InterPro" id="IPR002686">
    <property type="entry name" value="Transposase_17"/>
</dbReference>
<evidence type="ECO:0000259" key="1">
    <source>
        <dbReference type="SMART" id="SM01321"/>
    </source>
</evidence>